<protein>
    <submittedName>
        <fullName evidence="1">Uncharacterized protein</fullName>
    </submittedName>
</protein>
<keyword evidence="2" id="KW-1185">Reference proteome</keyword>
<organism evidence="1 2">
    <name type="scientific">Naganishia cerealis</name>
    <dbReference type="NCBI Taxonomy" id="610337"/>
    <lineage>
        <taxon>Eukaryota</taxon>
        <taxon>Fungi</taxon>
        <taxon>Dikarya</taxon>
        <taxon>Basidiomycota</taxon>
        <taxon>Agaricomycotina</taxon>
        <taxon>Tremellomycetes</taxon>
        <taxon>Filobasidiales</taxon>
        <taxon>Filobasidiaceae</taxon>
        <taxon>Naganishia</taxon>
    </lineage>
</organism>
<comment type="caution">
    <text evidence="1">The sequence shown here is derived from an EMBL/GenBank/DDBJ whole genome shotgun (WGS) entry which is preliminary data.</text>
</comment>
<accession>A0ACC2UYY8</accession>
<reference evidence="1" key="1">
    <citation type="submission" date="2023-04" db="EMBL/GenBank/DDBJ databases">
        <title>Draft Genome sequencing of Naganishia species isolated from polar environments using Oxford Nanopore Technology.</title>
        <authorList>
            <person name="Leo P."/>
            <person name="Venkateswaran K."/>
        </authorList>
    </citation>
    <scope>NUCLEOTIDE SEQUENCE</scope>
    <source>
        <strain evidence="1">MNA-CCFEE 5261</strain>
    </source>
</reference>
<dbReference type="EMBL" id="JASBWR010000138">
    <property type="protein sequence ID" value="KAJ9092149.1"/>
    <property type="molecule type" value="Genomic_DNA"/>
</dbReference>
<evidence type="ECO:0000313" key="1">
    <source>
        <dbReference type="EMBL" id="KAJ9092149.1"/>
    </source>
</evidence>
<proteinExistence type="predicted"/>
<dbReference type="Proteomes" id="UP001241377">
    <property type="component" value="Unassembled WGS sequence"/>
</dbReference>
<name>A0ACC2UYY8_9TREE</name>
<gene>
    <name evidence="1" type="ORF">QFC19_008807</name>
</gene>
<sequence>MPSEKYQTDNPNSHYLANINTLNGTNQAISLNRLPTLGEILANRTKTPVDLFTFYLFMRDVEYKVDYLDFWFDLVNHLNLCKHYVKGLRDSIVRHSYPEQRNSIPILEKSKHKSLSSSILLDLIINDHILEDNDSNRLSQFLRGDINIDNLDPKLQDLINQYNREEGGSESGVRTSNAYSEKEKPSNYANRSLHDLTPPTPLQPSFYEYGKNPNHQKRISSNSKLLDDVSFSDSIVEAQEINHRDTFGLKPRYVPLEQPQRISSINPLLLERLIKHSPGGSETNSFITRDNLKESTHSLLLKYFVEDSEKNLNLPPSLNQKIIRAIEVEGRDDPDIFNEVKAYVFNRIESEHLPRFLNYMAIRNVNTSFITRVILGFFMLLIGFWVGFIFIFLNYRKSLRPVVLVPFLIGFYCLVLLVYLIDPILVWFGLSESFSSKQSYFIRIRENFIRRLLVKRSAWVMFLVLLLTAIFTIIFSLVPGKRL</sequence>
<evidence type="ECO:0000313" key="2">
    <source>
        <dbReference type="Proteomes" id="UP001241377"/>
    </source>
</evidence>